<dbReference type="OrthoDB" id="1864232at2759"/>
<comment type="subcellular location">
    <subcellularLocation>
        <location evidence="4">Secreted</location>
        <location evidence="4">Extracellular space</location>
        <location evidence="4">Apoplast</location>
    </subcellularLocation>
</comment>
<evidence type="ECO:0000256" key="4">
    <source>
        <dbReference type="RuleBase" id="RU363099"/>
    </source>
</evidence>
<keyword evidence="3 4" id="KW-0964">Secreted</keyword>
<sequence>MASAAAPASALPRMLLSAAACMLIIAASCNSAKDVVFYIHITPGVTNTAILNATSGNPRFQPLTAFDIPVTAEPDATSESLGFLRGLGIVFNGTVDSKPTLEHLLSTLFYEEGDCSGTLALHGLIDSSFSGLPVELAVVGGTGCFRFANGYATIAFISAPPVVLQYSVFLS</sequence>
<evidence type="ECO:0000256" key="2">
    <source>
        <dbReference type="ARBA" id="ARBA00011738"/>
    </source>
</evidence>
<dbReference type="Proteomes" id="UP000886520">
    <property type="component" value="Chromosome 3"/>
</dbReference>
<protein>
    <recommendedName>
        <fullName evidence="4">Dirigent protein</fullName>
    </recommendedName>
</protein>
<reference evidence="5" key="1">
    <citation type="submission" date="2021-01" db="EMBL/GenBank/DDBJ databases">
        <title>Adiantum capillus-veneris genome.</title>
        <authorList>
            <person name="Fang Y."/>
            <person name="Liao Q."/>
        </authorList>
    </citation>
    <scope>NUCLEOTIDE SEQUENCE</scope>
    <source>
        <strain evidence="5">H3</strain>
        <tissue evidence="5">Leaf</tissue>
    </source>
</reference>
<dbReference type="PANTHER" id="PTHR21495">
    <property type="entry name" value="NUCLEOPORIN-RELATED"/>
    <property type="match status" value="1"/>
</dbReference>
<dbReference type="Gene3D" id="2.40.480.10">
    <property type="entry name" value="Allene oxide cyclase-like"/>
    <property type="match status" value="1"/>
</dbReference>
<name>A0A9D4ZRD0_ADICA</name>
<proteinExistence type="inferred from homology"/>
<dbReference type="GO" id="GO:0009699">
    <property type="term" value="P:phenylpropanoid biosynthetic process"/>
    <property type="evidence" value="ECO:0007669"/>
    <property type="project" value="UniProtKB-ARBA"/>
</dbReference>
<dbReference type="EMBL" id="JABFUD020000002">
    <property type="protein sequence ID" value="KAI5083171.1"/>
    <property type="molecule type" value="Genomic_DNA"/>
</dbReference>
<evidence type="ECO:0000256" key="1">
    <source>
        <dbReference type="ARBA" id="ARBA00010746"/>
    </source>
</evidence>
<comment type="function">
    <text evidence="4">Dirigent proteins impart stereoselectivity on the phenoxy radical-coupling reaction, yielding optically active lignans from two molecules of coniferyl alcohol in the biosynthesis of lignans, flavonolignans, and alkaloids and thus plays a central role in plant secondary metabolism.</text>
</comment>
<dbReference type="InterPro" id="IPR004265">
    <property type="entry name" value="Dirigent"/>
</dbReference>
<dbReference type="GO" id="GO:0048046">
    <property type="term" value="C:apoplast"/>
    <property type="evidence" value="ECO:0007669"/>
    <property type="project" value="UniProtKB-SubCell"/>
</dbReference>
<gene>
    <name evidence="5" type="ORF">GOP47_0002914</name>
</gene>
<comment type="caution">
    <text evidence="5">The sequence shown here is derived from an EMBL/GenBank/DDBJ whole genome shotgun (WGS) entry which is preliminary data.</text>
</comment>
<keyword evidence="6" id="KW-1185">Reference proteome</keyword>
<evidence type="ECO:0000256" key="3">
    <source>
        <dbReference type="ARBA" id="ARBA00022525"/>
    </source>
</evidence>
<feature type="signal peptide" evidence="4">
    <location>
        <begin position="1"/>
        <end position="31"/>
    </location>
</feature>
<keyword evidence="4" id="KW-0052">Apoplast</keyword>
<evidence type="ECO:0000313" key="6">
    <source>
        <dbReference type="Proteomes" id="UP000886520"/>
    </source>
</evidence>
<dbReference type="AlphaFoldDB" id="A0A9D4ZRD0"/>
<comment type="similarity">
    <text evidence="1 4">Belongs to the plant dirigent protein family.</text>
</comment>
<accession>A0A9D4ZRD0</accession>
<dbReference type="InterPro" id="IPR044859">
    <property type="entry name" value="Allene_oxi_cyc_Dirigent"/>
</dbReference>
<feature type="chain" id="PRO_5039752252" description="Dirigent protein" evidence="4">
    <location>
        <begin position="32"/>
        <end position="171"/>
    </location>
</feature>
<comment type="subunit">
    <text evidence="2 4">Homodimer.</text>
</comment>
<organism evidence="5 6">
    <name type="scientific">Adiantum capillus-veneris</name>
    <name type="common">Maidenhair fern</name>
    <dbReference type="NCBI Taxonomy" id="13818"/>
    <lineage>
        <taxon>Eukaryota</taxon>
        <taxon>Viridiplantae</taxon>
        <taxon>Streptophyta</taxon>
        <taxon>Embryophyta</taxon>
        <taxon>Tracheophyta</taxon>
        <taxon>Polypodiopsida</taxon>
        <taxon>Polypodiidae</taxon>
        <taxon>Polypodiales</taxon>
        <taxon>Pteridineae</taxon>
        <taxon>Pteridaceae</taxon>
        <taxon>Vittarioideae</taxon>
        <taxon>Adiantum</taxon>
    </lineage>
</organism>
<dbReference type="Pfam" id="PF03018">
    <property type="entry name" value="Dirigent"/>
    <property type="match status" value="1"/>
</dbReference>
<evidence type="ECO:0000313" key="5">
    <source>
        <dbReference type="EMBL" id="KAI5083171.1"/>
    </source>
</evidence>
<keyword evidence="4" id="KW-0732">Signal</keyword>